<feature type="coiled-coil region" evidence="7">
    <location>
        <begin position="519"/>
        <end position="546"/>
    </location>
</feature>
<dbReference type="Ensembl" id="ENSPMGT00000003977.1">
    <property type="protein sequence ID" value="ENSPMGP00000003736.1"/>
    <property type="gene ID" value="ENSPMGG00000003221.1"/>
</dbReference>
<dbReference type="Gene3D" id="2.60.120.40">
    <property type="match status" value="1"/>
</dbReference>
<feature type="compositionally biased region" description="Polar residues" evidence="8">
    <location>
        <begin position="177"/>
        <end position="186"/>
    </location>
</feature>
<evidence type="ECO:0000313" key="12">
    <source>
        <dbReference type="Proteomes" id="UP000261520"/>
    </source>
</evidence>
<evidence type="ECO:0000256" key="5">
    <source>
        <dbReference type="ARBA" id="ARBA00023054"/>
    </source>
</evidence>
<feature type="compositionally biased region" description="Polar residues" evidence="8">
    <location>
        <begin position="829"/>
        <end position="841"/>
    </location>
</feature>
<dbReference type="SUPFAM" id="SSF49842">
    <property type="entry name" value="TNF-like"/>
    <property type="match status" value="1"/>
</dbReference>
<evidence type="ECO:0000256" key="4">
    <source>
        <dbReference type="ARBA" id="ARBA00022729"/>
    </source>
</evidence>
<feature type="region of interest" description="Disordered" evidence="8">
    <location>
        <begin position="88"/>
        <end position="125"/>
    </location>
</feature>
<dbReference type="Pfam" id="PF07546">
    <property type="entry name" value="EMI"/>
    <property type="match status" value="1"/>
</dbReference>
<reference evidence="11" key="2">
    <citation type="submission" date="2025-09" db="UniProtKB">
        <authorList>
            <consortium name="Ensembl"/>
        </authorList>
    </citation>
    <scope>IDENTIFICATION</scope>
</reference>
<dbReference type="Pfam" id="PF00386">
    <property type="entry name" value="C1q"/>
    <property type="match status" value="1"/>
</dbReference>
<evidence type="ECO:0000313" key="11">
    <source>
        <dbReference type="Ensembl" id="ENSPMGP00000003736.1"/>
    </source>
</evidence>
<evidence type="ECO:0000256" key="7">
    <source>
        <dbReference type="SAM" id="Coils"/>
    </source>
</evidence>
<evidence type="ECO:0000256" key="2">
    <source>
        <dbReference type="ARBA" id="ARBA00022525"/>
    </source>
</evidence>
<name>A0A3B3ZH56_9GOBI</name>
<dbReference type="Proteomes" id="UP000261520">
    <property type="component" value="Unplaced"/>
</dbReference>
<dbReference type="PROSITE" id="PS50871">
    <property type="entry name" value="C1Q"/>
    <property type="match status" value="1"/>
</dbReference>
<dbReference type="InterPro" id="IPR050392">
    <property type="entry name" value="Collagen/C1q_domain"/>
</dbReference>
<feature type="domain" description="EMI" evidence="10">
    <location>
        <begin position="1"/>
        <end position="78"/>
    </location>
</feature>
<feature type="region of interest" description="Disordered" evidence="8">
    <location>
        <begin position="173"/>
        <end position="199"/>
    </location>
</feature>
<evidence type="ECO:0000259" key="9">
    <source>
        <dbReference type="PROSITE" id="PS50871"/>
    </source>
</evidence>
<sequence>MLNWCAYVVQKNVSCAVQSGVETYQEPAMPPCPAYRPECQPQVTYITRFRPTYKIAFKRVTDLEWRCCPGFTGLDCKDMKPVTNQPTHQGTDAFIPQNPAYPRHTQRTERRETGQQETRHGGPDKVRHLEDEVQRLSQTVLDLQSTLTGLTNNLKTNLEDDTKKMLVTLFNNMRPPENSTTPTQEESPAVLDGHQTNRGGVVGDKAIEKIVARLDDMNNALKSKDEALEDLKGTVSSHEGQLRVLMDASQAQTPAIPEIDVVQTYIDGKLDKLKKELNQNMQEQLVKLQVSCYDKIQTVQKTCDDQATTLSRLVEVKETDLRKEIRALRLELAANDGPVRTQRQTDGTKDENNDHKELWREIDRIAEAHRILNVRIDNELAHLSSQEGNGDFNNLIEELEARVNISEQNTETHCFYIEEKLTQTITEEATAIRQLIDERLNNMEDEFTNMLVEISNKSFTGRFGDSMDGINTQVNNNKLLIQTLDDKINAVGEICTSGCVGSGDDESVISSSAAPPIGFTRFMKDLKRYSNELDTLSNKVDVNTERFKDLVGIVERQQSGSERHNTMVVDFQKGLVNLQDNVMNLARVVTGLNDKINKNNQDMHALNSTCCHLDQRSITRQNYDTTPVTGQVDQPENKQDALTNQVNCSLDQCEKINQKVIDNLSAVNNRVSALENMCGRLDGLSENIQNVKARLEKTITGLKDIEKLFCPNSQGSQNILVSFPGMTLRPERPSSSPVSNRGVKHIHIPLILPPTNPRQPPPAQPVSPVKPVVPIRPVVETGEAGPPGYMRRVTVRRGSEDSSRRRSPPITGFAGAPGYPPQPAALRPQPTSGHRVSMDPSSEPFSFSAGLTQVPVFGDFSLIRFNKVLVNDGGHYSPHTGIFTVPVGGRYLISGSLTASPGDQFEAVLSVSNRSVQKLQTSTSSPAVPGVSTGGSCGCGGSVSFSVILPLRKGERVGLVRTKGQLVTTPDREVLSTFSAIFLYAPQATR</sequence>
<dbReference type="PANTHER" id="PTHR15427">
    <property type="entry name" value="EMILIN ELASTIN MICROFIBRIL INTERFACE-LOCATED PROTEIN ELASTIN MICROFIBRIL INTERFACER"/>
    <property type="match status" value="1"/>
</dbReference>
<feature type="coiled-coil region" evidence="7">
    <location>
        <begin position="657"/>
        <end position="694"/>
    </location>
</feature>
<proteinExistence type="predicted"/>
<dbReference type="InterPro" id="IPR001073">
    <property type="entry name" value="C1q_dom"/>
</dbReference>
<feature type="compositionally biased region" description="Basic and acidic residues" evidence="8">
    <location>
        <begin position="106"/>
        <end position="125"/>
    </location>
</feature>
<keyword evidence="12" id="KW-1185">Reference proteome</keyword>
<feature type="region of interest" description="Disordered" evidence="8">
    <location>
        <begin position="779"/>
        <end position="841"/>
    </location>
</feature>
<reference evidence="11" key="1">
    <citation type="submission" date="2025-08" db="UniProtKB">
        <authorList>
            <consortium name="Ensembl"/>
        </authorList>
    </citation>
    <scope>IDENTIFICATION</scope>
</reference>
<evidence type="ECO:0000256" key="6">
    <source>
        <dbReference type="ARBA" id="ARBA00023157"/>
    </source>
</evidence>
<evidence type="ECO:0000256" key="1">
    <source>
        <dbReference type="ARBA" id="ARBA00004498"/>
    </source>
</evidence>
<dbReference type="PROSITE" id="PS51041">
    <property type="entry name" value="EMI"/>
    <property type="match status" value="1"/>
</dbReference>
<evidence type="ECO:0000256" key="3">
    <source>
        <dbReference type="ARBA" id="ARBA00022530"/>
    </source>
</evidence>
<keyword evidence="4" id="KW-0732">Signal</keyword>
<evidence type="ECO:0000259" key="10">
    <source>
        <dbReference type="PROSITE" id="PS51041"/>
    </source>
</evidence>
<dbReference type="STRING" id="409849.ENSPMGP00000003736"/>
<feature type="domain" description="C1q" evidence="9">
    <location>
        <begin position="840"/>
        <end position="989"/>
    </location>
</feature>
<dbReference type="InterPro" id="IPR008983">
    <property type="entry name" value="Tumour_necrosis_fac-like_dom"/>
</dbReference>
<accession>A0A3B3ZH56</accession>
<comment type="subcellular location">
    <subcellularLocation>
        <location evidence="1">Secreted</location>
        <location evidence="1">Extracellular space</location>
        <location evidence="1">Extracellular matrix</location>
    </subcellularLocation>
</comment>
<dbReference type="InterPro" id="IPR011489">
    <property type="entry name" value="EMI_domain"/>
</dbReference>
<organism evidence="11 12">
    <name type="scientific">Periophthalmus magnuspinnatus</name>
    <dbReference type="NCBI Taxonomy" id="409849"/>
    <lineage>
        <taxon>Eukaryota</taxon>
        <taxon>Metazoa</taxon>
        <taxon>Chordata</taxon>
        <taxon>Craniata</taxon>
        <taxon>Vertebrata</taxon>
        <taxon>Euteleostomi</taxon>
        <taxon>Actinopterygii</taxon>
        <taxon>Neopterygii</taxon>
        <taxon>Teleostei</taxon>
        <taxon>Neoteleostei</taxon>
        <taxon>Acanthomorphata</taxon>
        <taxon>Gobiaria</taxon>
        <taxon>Gobiiformes</taxon>
        <taxon>Gobioidei</taxon>
        <taxon>Gobiidae</taxon>
        <taxon>Oxudercinae</taxon>
        <taxon>Periophthalmus</taxon>
    </lineage>
</organism>
<keyword evidence="6" id="KW-1015">Disulfide bond</keyword>
<dbReference type="AlphaFoldDB" id="A0A3B3ZH56"/>
<protein>
    <submittedName>
        <fullName evidence="11">Uncharacterized protein</fullName>
    </submittedName>
</protein>
<feature type="coiled-coil region" evidence="7">
    <location>
        <begin position="207"/>
        <end position="234"/>
    </location>
</feature>
<keyword evidence="2" id="KW-0964">Secreted</keyword>
<dbReference type="SMART" id="SM00110">
    <property type="entry name" value="C1Q"/>
    <property type="match status" value="1"/>
</dbReference>
<dbReference type="PANTHER" id="PTHR15427:SF36">
    <property type="entry name" value="EMILIN-2"/>
    <property type="match status" value="1"/>
</dbReference>
<keyword evidence="3" id="KW-0272">Extracellular matrix</keyword>
<evidence type="ECO:0000256" key="8">
    <source>
        <dbReference type="SAM" id="MobiDB-lite"/>
    </source>
</evidence>
<keyword evidence="5 7" id="KW-0175">Coiled coil</keyword>